<dbReference type="Pfam" id="PF02899">
    <property type="entry name" value="Phage_int_SAM_1"/>
    <property type="match status" value="1"/>
</dbReference>
<comment type="similarity">
    <text evidence="1">Belongs to the 'phage' integrase family.</text>
</comment>
<gene>
    <name evidence="8" type="ORF">PUN50_19090</name>
</gene>
<feature type="domain" description="Core-binding (CB)" evidence="7">
    <location>
        <begin position="45"/>
        <end position="129"/>
    </location>
</feature>
<dbReference type="Pfam" id="PF00589">
    <property type="entry name" value="Phage_integrase"/>
    <property type="match status" value="1"/>
</dbReference>
<dbReference type="EMBL" id="CP117989">
    <property type="protein sequence ID" value="WDG11366.1"/>
    <property type="molecule type" value="Genomic_DNA"/>
</dbReference>
<sequence>MISVSSTSEFKIKGLVYPNFPLLLWSHTNEDIGTESGALFCEGHQFLEFLLIKNGRINSRESWKTYAAHLVSFFTFIEDNGLDWTDIADDGITEMILAVYRDACLDDGMKANSVNQHLRTIVRFYQFAVGQGWVSELPYSLVSIKTSKNKNHFLAHTKNDSGEVQSPDIMLNTPKKLPKFLSKEEVQELLSAIKNPVVKLMTRLCLQTGIRKKELLLFPLNLMRKPVEGRAIYRVEINRTKGEKERVIHIPHRLMKDLWNYTQTTRHEQVMSHGTDKKGNPVFQSDLLFLNTNDNKEWALGSGFNKALNDLGLDFKVNPHKLRHSYACHTLKGLQERKQGKFEPLMYLQRRLGHSSITTTMIYLEIVNDLMDDLALEYQDQINEISVQELCA</sequence>
<reference evidence="8" key="1">
    <citation type="submission" date="2023-02" db="EMBL/GenBank/DDBJ databases">
        <title>Isolation, identification, and genome analysis of Vibrio campbellii in the Penaeus vannamei larvae stage.</title>
        <authorList>
            <person name="Huang T."/>
            <person name="Zhang B."/>
        </authorList>
    </citation>
    <scope>NUCLEOTIDE SEQUENCE</scope>
    <source>
        <strain evidence="8">20220413_1</strain>
    </source>
</reference>
<keyword evidence="3 5" id="KW-0238">DNA-binding</keyword>
<evidence type="ECO:0000313" key="8">
    <source>
        <dbReference type="EMBL" id="WDG11366.1"/>
    </source>
</evidence>
<dbReference type="InterPro" id="IPR004107">
    <property type="entry name" value="Integrase_SAM-like_N"/>
</dbReference>
<keyword evidence="4" id="KW-0233">DNA recombination</keyword>
<dbReference type="SUPFAM" id="SSF56349">
    <property type="entry name" value="DNA breaking-rejoining enzymes"/>
    <property type="match status" value="1"/>
</dbReference>
<dbReference type="InterPro" id="IPR011010">
    <property type="entry name" value="DNA_brk_join_enz"/>
</dbReference>
<dbReference type="GO" id="GO:0015074">
    <property type="term" value="P:DNA integration"/>
    <property type="evidence" value="ECO:0007669"/>
    <property type="project" value="UniProtKB-KW"/>
</dbReference>
<dbReference type="PANTHER" id="PTHR30349:SF64">
    <property type="entry name" value="PROPHAGE INTEGRASE INTD-RELATED"/>
    <property type="match status" value="1"/>
</dbReference>
<proteinExistence type="inferred from homology"/>
<evidence type="ECO:0000256" key="4">
    <source>
        <dbReference type="ARBA" id="ARBA00023172"/>
    </source>
</evidence>
<dbReference type="InterPro" id="IPR044068">
    <property type="entry name" value="CB"/>
</dbReference>
<dbReference type="GO" id="GO:0003677">
    <property type="term" value="F:DNA binding"/>
    <property type="evidence" value="ECO:0007669"/>
    <property type="project" value="UniProtKB-UniRule"/>
</dbReference>
<evidence type="ECO:0000313" key="9">
    <source>
        <dbReference type="Proteomes" id="UP001219537"/>
    </source>
</evidence>
<dbReference type="InterPro" id="IPR050090">
    <property type="entry name" value="Tyrosine_recombinase_XerCD"/>
</dbReference>
<dbReference type="Proteomes" id="UP001219537">
    <property type="component" value="Chromosome 2"/>
</dbReference>
<protein>
    <submittedName>
        <fullName evidence="8">Tyrosine-type recombinase/integrase</fullName>
    </submittedName>
</protein>
<dbReference type="RefSeq" id="WP_274291887.1">
    <property type="nucleotide sequence ID" value="NZ_CP117989.1"/>
</dbReference>
<dbReference type="Gene3D" id="1.10.150.130">
    <property type="match status" value="1"/>
</dbReference>
<evidence type="ECO:0000259" key="7">
    <source>
        <dbReference type="PROSITE" id="PS51900"/>
    </source>
</evidence>
<dbReference type="InterPro" id="IPR010998">
    <property type="entry name" value="Integrase_recombinase_N"/>
</dbReference>
<dbReference type="Gene3D" id="1.10.443.10">
    <property type="entry name" value="Intergrase catalytic core"/>
    <property type="match status" value="1"/>
</dbReference>
<evidence type="ECO:0000256" key="5">
    <source>
        <dbReference type="PROSITE-ProRule" id="PRU01248"/>
    </source>
</evidence>
<dbReference type="AlphaFoldDB" id="A0AAQ2Y4C2"/>
<evidence type="ECO:0000256" key="1">
    <source>
        <dbReference type="ARBA" id="ARBA00008857"/>
    </source>
</evidence>
<keyword evidence="2" id="KW-0229">DNA integration</keyword>
<organism evidence="8 9">
    <name type="scientific">Vibrio campbellii</name>
    <dbReference type="NCBI Taxonomy" id="680"/>
    <lineage>
        <taxon>Bacteria</taxon>
        <taxon>Pseudomonadati</taxon>
        <taxon>Pseudomonadota</taxon>
        <taxon>Gammaproteobacteria</taxon>
        <taxon>Vibrionales</taxon>
        <taxon>Vibrionaceae</taxon>
        <taxon>Vibrio</taxon>
    </lineage>
</organism>
<dbReference type="PROSITE" id="PS51898">
    <property type="entry name" value="TYR_RECOMBINASE"/>
    <property type="match status" value="1"/>
</dbReference>
<evidence type="ECO:0000256" key="3">
    <source>
        <dbReference type="ARBA" id="ARBA00023125"/>
    </source>
</evidence>
<evidence type="ECO:0000256" key="2">
    <source>
        <dbReference type="ARBA" id="ARBA00022908"/>
    </source>
</evidence>
<dbReference type="GO" id="GO:0006310">
    <property type="term" value="P:DNA recombination"/>
    <property type="evidence" value="ECO:0007669"/>
    <property type="project" value="UniProtKB-KW"/>
</dbReference>
<dbReference type="InterPro" id="IPR013762">
    <property type="entry name" value="Integrase-like_cat_sf"/>
</dbReference>
<name>A0AAQ2Y4C2_9VIBR</name>
<accession>A0AAQ2Y4C2</accession>
<dbReference type="InterPro" id="IPR002104">
    <property type="entry name" value="Integrase_catalytic"/>
</dbReference>
<evidence type="ECO:0000259" key="6">
    <source>
        <dbReference type="PROSITE" id="PS51898"/>
    </source>
</evidence>
<dbReference type="PROSITE" id="PS51900">
    <property type="entry name" value="CB"/>
    <property type="match status" value="1"/>
</dbReference>
<dbReference type="PANTHER" id="PTHR30349">
    <property type="entry name" value="PHAGE INTEGRASE-RELATED"/>
    <property type="match status" value="1"/>
</dbReference>
<feature type="domain" description="Tyr recombinase" evidence="6">
    <location>
        <begin position="176"/>
        <end position="376"/>
    </location>
</feature>